<reference evidence="3" key="1">
    <citation type="submission" date="2016-06" db="UniProtKB">
        <authorList>
            <consortium name="WormBaseParasite"/>
        </authorList>
    </citation>
    <scope>IDENTIFICATION</scope>
</reference>
<dbReference type="Proteomes" id="UP000270296">
    <property type="component" value="Unassembled WGS sequence"/>
</dbReference>
<dbReference type="AlphaFoldDB" id="A0A183IX26"/>
<sequence>MFRNALRARTVVPRRGGGFVAEAELRHSYDVTFAWLLKANELQRTVFMHYVNLVDKRSTKVGRAFAKCIRRHSENMPNLVLMDVLTKTSYRPEGEASASMQRDLQRYETILGTLLQLLYGGPELVKSMDSQTYIRTMLKSVPITSVHFKTFMVADLLDYLVLLKDKKGIFLEALTLSLYDECVRRVFTLGTVESLRLFDAIVRLVKPTEFADVFLEMIRTGVCQRMRHYHLPIVAYLLSFTSDRIEHQVLADIDSIFMKKPYRFQPDDLVLICYLFICMNYGGSAKMRFYVSRIISLSTIQLSPFSRSVMQMYLKSSES</sequence>
<reference evidence="1 2" key="2">
    <citation type="submission" date="2018-11" db="EMBL/GenBank/DDBJ databases">
        <authorList>
            <consortium name="Pathogen Informatics"/>
        </authorList>
    </citation>
    <scope>NUCLEOTIDE SEQUENCE [LARGE SCALE GENOMIC DNA]</scope>
</reference>
<evidence type="ECO:0000313" key="3">
    <source>
        <dbReference type="WBParaSite" id="SBAD_0000847401-mRNA-1"/>
    </source>
</evidence>
<gene>
    <name evidence="1" type="ORF">SBAD_LOCUS8172</name>
</gene>
<protein>
    <submittedName>
        <fullName evidence="3">CBF domain-containing protein</fullName>
    </submittedName>
</protein>
<name>A0A183IX26_9BILA</name>
<proteinExistence type="predicted"/>
<evidence type="ECO:0000313" key="2">
    <source>
        <dbReference type="Proteomes" id="UP000270296"/>
    </source>
</evidence>
<evidence type="ECO:0000313" key="1">
    <source>
        <dbReference type="EMBL" id="VDP15640.1"/>
    </source>
</evidence>
<accession>A0A183IX26</accession>
<organism evidence="3">
    <name type="scientific">Soboliphyme baturini</name>
    <dbReference type="NCBI Taxonomy" id="241478"/>
    <lineage>
        <taxon>Eukaryota</taxon>
        <taxon>Metazoa</taxon>
        <taxon>Ecdysozoa</taxon>
        <taxon>Nematoda</taxon>
        <taxon>Enoplea</taxon>
        <taxon>Dorylaimia</taxon>
        <taxon>Dioctophymatida</taxon>
        <taxon>Dioctophymatoidea</taxon>
        <taxon>Soboliphymatidae</taxon>
        <taxon>Soboliphyme</taxon>
    </lineage>
</organism>
<dbReference type="EMBL" id="UZAM01011329">
    <property type="protein sequence ID" value="VDP15640.1"/>
    <property type="molecule type" value="Genomic_DNA"/>
</dbReference>
<keyword evidence="2" id="KW-1185">Reference proteome</keyword>
<dbReference type="WBParaSite" id="SBAD_0000847401-mRNA-1">
    <property type="protein sequence ID" value="SBAD_0000847401-mRNA-1"/>
    <property type="gene ID" value="SBAD_0000847401"/>
</dbReference>